<dbReference type="AlphaFoldDB" id="A0A2Z5QXM3"/>
<dbReference type="EMBL" id="AP017895">
    <property type="protein sequence ID" value="BAV87076.1"/>
    <property type="molecule type" value="Genomic_DNA"/>
</dbReference>
<protein>
    <submittedName>
        <fullName evidence="1">Uncharacterized protein</fullName>
    </submittedName>
</protein>
<gene>
    <name evidence="1" type="ORF">RA11412_0777</name>
</gene>
<dbReference type="KEGG" id="raj:RA11412_0777"/>
<evidence type="ECO:0000313" key="1">
    <source>
        <dbReference type="EMBL" id="BAV87076.1"/>
    </source>
</evidence>
<evidence type="ECO:0000313" key="2">
    <source>
        <dbReference type="Proteomes" id="UP000250241"/>
    </source>
</evidence>
<organism evidence="1 2">
    <name type="scientific">Rothia aeria</name>
    <dbReference type="NCBI Taxonomy" id="172042"/>
    <lineage>
        <taxon>Bacteria</taxon>
        <taxon>Bacillati</taxon>
        <taxon>Actinomycetota</taxon>
        <taxon>Actinomycetes</taxon>
        <taxon>Micrococcales</taxon>
        <taxon>Micrococcaceae</taxon>
        <taxon>Rothia</taxon>
    </lineage>
</organism>
<reference evidence="1 2" key="1">
    <citation type="submission" date="2016-10" db="EMBL/GenBank/DDBJ databases">
        <title>Genome sequence of Rothia aeria strain JCM11412.</title>
        <authorList>
            <person name="Nambu T."/>
        </authorList>
    </citation>
    <scope>NUCLEOTIDE SEQUENCE [LARGE SCALE GENOMIC DNA]</scope>
    <source>
        <strain evidence="1 2">JCM 11412</strain>
    </source>
</reference>
<accession>A0A2Z5QXM3</accession>
<name>A0A2Z5QXM3_9MICC</name>
<dbReference type="Proteomes" id="UP000250241">
    <property type="component" value="Chromosome"/>
</dbReference>
<keyword evidence="2" id="KW-1185">Reference proteome</keyword>
<sequence length="38" mass="4296">MLRRSTGPSFERYTLRCRETEDTSSLPAVESVFDAEAS</sequence>
<proteinExistence type="predicted"/>